<evidence type="ECO:0000313" key="2">
    <source>
        <dbReference type="Proteomes" id="UP001519460"/>
    </source>
</evidence>
<dbReference type="Proteomes" id="UP001519460">
    <property type="component" value="Unassembled WGS sequence"/>
</dbReference>
<sequence length="93" mass="10404">MSRIPIPTVEIKDMKRLHLPACRENIAEAGRILFFAPNNGQQTFDLGVPSTNCHEMWEEKLLFLWREGGITDTQVQAGDTLLSSSDSVRASLC</sequence>
<comment type="caution">
    <text evidence="1">The sequence shown here is derived from an EMBL/GenBank/DDBJ whole genome shotgun (WGS) entry which is preliminary data.</text>
</comment>
<proteinExistence type="predicted"/>
<name>A0ABD0JJH1_9CAEN</name>
<protein>
    <submittedName>
        <fullName evidence="1">Uncharacterized protein</fullName>
    </submittedName>
</protein>
<accession>A0ABD0JJH1</accession>
<gene>
    <name evidence="1" type="ORF">BaRGS_00033751</name>
</gene>
<reference evidence="1 2" key="1">
    <citation type="journal article" date="2023" name="Sci. Data">
        <title>Genome assembly of the Korean intertidal mud-creeper Batillaria attramentaria.</title>
        <authorList>
            <person name="Patra A.K."/>
            <person name="Ho P.T."/>
            <person name="Jun S."/>
            <person name="Lee S.J."/>
            <person name="Kim Y."/>
            <person name="Won Y.J."/>
        </authorList>
    </citation>
    <scope>NUCLEOTIDE SEQUENCE [LARGE SCALE GENOMIC DNA]</scope>
    <source>
        <strain evidence="1">Wonlab-2016</strain>
    </source>
</reference>
<organism evidence="1 2">
    <name type="scientific">Batillaria attramentaria</name>
    <dbReference type="NCBI Taxonomy" id="370345"/>
    <lineage>
        <taxon>Eukaryota</taxon>
        <taxon>Metazoa</taxon>
        <taxon>Spiralia</taxon>
        <taxon>Lophotrochozoa</taxon>
        <taxon>Mollusca</taxon>
        <taxon>Gastropoda</taxon>
        <taxon>Caenogastropoda</taxon>
        <taxon>Sorbeoconcha</taxon>
        <taxon>Cerithioidea</taxon>
        <taxon>Batillariidae</taxon>
        <taxon>Batillaria</taxon>
    </lineage>
</organism>
<dbReference type="EMBL" id="JACVVK020000418">
    <property type="protein sequence ID" value="KAK7475004.1"/>
    <property type="molecule type" value="Genomic_DNA"/>
</dbReference>
<evidence type="ECO:0000313" key="1">
    <source>
        <dbReference type="EMBL" id="KAK7475004.1"/>
    </source>
</evidence>
<keyword evidence="2" id="KW-1185">Reference proteome</keyword>
<dbReference type="AlphaFoldDB" id="A0ABD0JJH1"/>